<evidence type="ECO:0000259" key="2">
    <source>
        <dbReference type="Pfam" id="PF20671"/>
    </source>
</evidence>
<dbReference type="InterPro" id="IPR007265">
    <property type="entry name" value="COG_su3"/>
</dbReference>
<dbReference type="eggNOG" id="KOG2604">
    <property type="taxonomic scope" value="Eukaryota"/>
</dbReference>
<sequence length="153" mass="17236">MSYRVSVDEEGVGGTCGEKEQVKELTTGVELGSAGNMDVVELTRAGCTYLKELRNDEYELFKQLFDAGEDQFYQCLETLCDYLYDNLRPRILHEPRLTALCEVCTALQVLMVEVHDEEDEETQNSPESKLHTSRPSATYPSRCADEAILKSPS</sequence>
<dbReference type="GO" id="GO:0017119">
    <property type="term" value="C:Golgi transport complex"/>
    <property type="evidence" value="ECO:0007669"/>
    <property type="project" value="TreeGrafter"/>
</dbReference>
<feature type="compositionally biased region" description="Polar residues" evidence="1">
    <location>
        <begin position="123"/>
        <end position="139"/>
    </location>
</feature>
<dbReference type="GO" id="GO:0005801">
    <property type="term" value="C:cis-Golgi network"/>
    <property type="evidence" value="ECO:0007669"/>
    <property type="project" value="InterPro"/>
</dbReference>
<feature type="region of interest" description="Disordered" evidence="1">
    <location>
        <begin position="117"/>
        <end position="153"/>
    </location>
</feature>
<protein>
    <submittedName>
        <fullName evidence="3">Putative cis-golgi transport vesicle tethering complex subunit</fullName>
    </submittedName>
</protein>
<dbReference type="GO" id="GO:0016020">
    <property type="term" value="C:membrane"/>
    <property type="evidence" value="ECO:0007669"/>
    <property type="project" value="InterPro"/>
</dbReference>
<dbReference type="Proteomes" id="UP000054988">
    <property type="component" value="Unassembled WGS sequence"/>
</dbReference>
<dbReference type="GO" id="GO:0007030">
    <property type="term" value="P:Golgi organization"/>
    <property type="evidence" value="ECO:0007669"/>
    <property type="project" value="TreeGrafter"/>
</dbReference>
<evidence type="ECO:0000313" key="3">
    <source>
        <dbReference type="EMBL" id="KTB28430.1"/>
    </source>
</evidence>
<dbReference type="Pfam" id="PF20671">
    <property type="entry name" value="COG3_C"/>
    <property type="match status" value="1"/>
</dbReference>
<dbReference type="PANTHER" id="PTHR13302">
    <property type="entry name" value="CONSERVED OLIGOMERIC GOLGI COMPLEX COMPONENT 3"/>
    <property type="match status" value="1"/>
</dbReference>
<organism evidence="3 4">
    <name type="scientific">Moniliophthora roreri</name>
    <name type="common">Frosty pod rot fungus</name>
    <name type="synonym">Monilia roreri</name>
    <dbReference type="NCBI Taxonomy" id="221103"/>
    <lineage>
        <taxon>Eukaryota</taxon>
        <taxon>Fungi</taxon>
        <taxon>Dikarya</taxon>
        <taxon>Basidiomycota</taxon>
        <taxon>Agaricomycotina</taxon>
        <taxon>Agaricomycetes</taxon>
        <taxon>Agaricomycetidae</taxon>
        <taxon>Agaricales</taxon>
        <taxon>Marasmiineae</taxon>
        <taxon>Marasmiaceae</taxon>
        <taxon>Moniliophthora</taxon>
    </lineage>
</organism>
<comment type="caution">
    <text evidence="3">The sequence shown here is derived from an EMBL/GenBank/DDBJ whole genome shotgun (WGS) entry which is preliminary data.</text>
</comment>
<feature type="compositionally biased region" description="Basic and acidic residues" evidence="1">
    <location>
        <begin position="143"/>
        <end position="153"/>
    </location>
</feature>
<dbReference type="InterPro" id="IPR048685">
    <property type="entry name" value="COG3_C"/>
</dbReference>
<accession>A0A0W0EWH0</accession>
<dbReference type="GO" id="GO:0006886">
    <property type="term" value="P:intracellular protein transport"/>
    <property type="evidence" value="ECO:0007669"/>
    <property type="project" value="InterPro"/>
</dbReference>
<name>A0A0W0EWH0_MONRR</name>
<dbReference type="AlphaFoldDB" id="A0A0W0EWH0"/>
<dbReference type="EMBL" id="LATX01002479">
    <property type="protein sequence ID" value="KTB28430.1"/>
    <property type="molecule type" value="Genomic_DNA"/>
</dbReference>
<dbReference type="GO" id="GO:0006891">
    <property type="term" value="P:intra-Golgi vesicle-mediated transport"/>
    <property type="evidence" value="ECO:0007669"/>
    <property type="project" value="TreeGrafter"/>
</dbReference>
<gene>
    <name evidence="3" type="ORF">WG66_19027</name>
</gene>
<proteinExistence type="predicted"/>
<evidence type="ECO:0000313" key="4">
    <source>
        <dbReference type="Proteomes" id="UP000054988"/>
    </source>
</evidence>
<dbReference type="PANTHER" id="PTHR13302:SF8">
    <property type="entry name" value="CONSERVED OLIGOMERIC GOLGI COMPLEX SUBUNIT 3"/>
    <property type="match status" value="1"/>
</dbReference>
<feature type="domain" description="Conserved oligomeric Golgi complex subunit 3 C-terminal" evidence="2">
    <location>
        <begin position="33"/>
        <end position="125"/>
    </location>
</feature>
<evidence type="ECO:0000256" key="1">
    <source>
        <dbReference type="SAM" id="MobiDB-lite"/>
    </source>
</evidence>
<reference evidence="3 4" key="1">
    <citation type="submission" date="2015-12" db="EMBL/GenBank/DDBJ databases">
        <title>Draft genome sequence of Moniliophthora roreri, the causal agent of frosty pod rot of cacao.</title>
        <authorList>
            <person name="Aime M.C."/>
            <person name="Diaz-Valderrama J.R."/>
            <person name="Kijpornyongpan T."/>
            <person name="Phillips-Mora W."/>
        </authorList>
    </citation>
    <scope>NUCLEOTIDE SEQUENCE [LARGE SCALE GENOMIC DNA]</scope>
    <source>
        <strain evidence="3 4">MCA 2952</strain>
    </source>
</reference>